<dbReference type="InterPro" id="IPR052517">
    <property type="entry name" value="GlcG_carb_metab_protein"/>
</dbReference>
<dbReference type="PANTHER" id="PTHR34309:SF1">
    <property type="entry name" value="PROTEIN GLCG"/>
    <property type="match status" value="1"/>
</dbReference>
<dbReference type="InterPro" id="IPR038084">
    <property type="entry name" value="PduO/GlcC-like_sf"/>
</dbReference>
<keyword evidence="2" id="KW-1185">Reference proteome</keyword>
<dbReference type="Gene3D" id="3.30.450.150">
    <property type="entry name" value="Haem-degrading domain"/>
    <property type="match status" value="1"/>
</dbReference>
<dbReference type="InterPro" id="IPR005624">
    <property type="entry name" value="PduO/GlcC-like"/>
</dbReference>
<sequence>MAAQSDSSVALSHRTISHTAARKVAAAALQVAAQHGWNISVAVVDRAGELVTLDRADHAIGISPAVAQGKARTAALLQAPSKEFETFINSGKPSFLATPGVTPLEGGVPIWLHGEVIGAVGISGAHGENDSLVAIEAALALGE</sequence>
<organism evidence="1 2">
    <name type="scientific">Candidatus Pantoea multigeneris</name>
    <dbReference type="NCBI Taxonomy" id="2608357"/>
    <lineage>
        <taxon>Bacteria</taxon>
        <taxon>Pseudomonadati</taxon>
        <taxon>Pseudomonadota</taxon>
        <taxon>Gammaproteobacteria</taxon>
        <taxon>Enterobacterales</taxon>
        <taxon>Erwiniaceae</taxon>
        <taxon>Pantoea</taxon>
    </lineage>
</organism>
<gene>
    <name evidence="1" type="ORF">F3J40_16310</name>
</gene>
<accession>A0ABX0RCR3</accession>
<evidence type="ECO:0000313" key="1">
    <source>
        <dbReference type="EMBL" id="NIF23152.1"/>
    </source>
</evidence>
<dbReference type="PANTHER" id="PTHR34309">
    <property type="entry name" value="SLR1406 PROTEIN"/>
    <property type="match status" value="1"/>
</dbReference>
<dbReference type="Proteomes" id="UP001515683">
    <property type="component" value="Unassembled WGS sequence"/>
</dbReference>
<dbReference type="EMBL" id="VWXF01000007">
    <property type="protein sequence ID" value="NIF23152.1"/>
    <property type="molecule type" value="Genomic_DNA"/>
</dbReference>
<evidence type="ECO:0000313" key="2">
    <source>
        <dbReference type="Proteomes" id="UP001515683"/>
    </source>
</evidence>
<dbReference type="SUPFAM" id="SSF143744">
    <property type="entry name" value="GlcG-like"/>
    <property type="match status" value="1"/>
</dbReference>
<dbReference type="RefSeq" id="WP_167016269.1">
    <property type="nucleotide sequence ID" value="NZ_VWXF01000007.1"/>
</dbReference>
<comment type="caution">
    <text evidence="1">The sequence shown here is derived from an EMBL/GenBank/DDBJ whole genome shotgun (WGS) entry which is preliminary data.</text>
</comment>
<proteinExistence type="predicted"/>
<name>A0ABX0RCR3_9GAMM</name>
<reference evidence="1 2" key="1">
    <citation type="journal article" date="2019" name="bioRxiv">
        <title>Bacteria contribute to plant secondary compound degradation in a generalist herbivore system.</title>
        <authorList>
            <person name="Francoeur C.B."/>
            <person name="Khadempour L."/>
            <person name="Moreira-Soto R.D."/>
            <person name="Gotting K."/>
            <person name="Book A.J."/>
            <person name="Pinto-Tomas A.A."/>
            <person name="Keefover-Ring K."/>
            <person name="Currie C.R."/>
        </authorList>
    </citation>
    <scope>NUCLEOTIDE SEQUENCE [LARGE SCALE GENOMIC DNA]</scope>
    <source>
        <strain evidence="1">Acro-835</strain>
    </source>
</reference>
<dbReference type="Pfam" id="PF03928">
    <property type="entry name" value="HbpS-like"/>
    <property type="match status" value="1"/>
</dbReference>
<protein>
    <submittedName>
        <fullName evidence="1">Heme-binding protein</fullName>
    </submittedName>
</protein>